<keyword evidence="2" id="KW-1185">Reference proteome</keyword>
<dbReference type="Proteomes" id="UP000494252">
    <property type="component" value="Unassembled WGS sequence"/>
</dbReference>
<dbReference type="EMBL" id="CADIKI010000002">
    <property type="protein sequence ID" value="CAB3780277.1"/>
    <property type="molecule type" value="Genomic_DNA"/>
</dbReference>
<dbReference type="InterPro" id="IPR027417">
    <property type="entry name" value="P-loop_NTPase"/>
</dbReference>
<dbReference type="AlphaFoldDB" id="A0A6J5FKB2"/>
<gene>
    <name evidence="1" type="ORF">LMG27177_00886</name>
</gene>
<reference evidence="1 2" key="1">
    <citation type="submission" date="2020-04" db="EMBL/GenBank/DDBJ databases">
        <authorList>
            <person name="De Canck E."/>
        </authorList>
    </citation>
    <scope>NUCLEOTIDE SEQUENCE [LARGE SCALE GENOMIC DNA]</scope>
    <source>
        <strain evidence="1 2">LMG 27177</strain>
    </source>
</reference>
<name>A0A6J5FKB2_9BURK</name>
<evidence type="ECO:0000313" key="2">
    <source>
        <dbReference type="Proteomes" id="UP000494252"/>
    </source>
</evidence>
<dbReference type="Gene3D" id="3.40.50.300">
    <property type="entry name" value="P-loop containing nucleotide triphosphate hydrolases"/>
    <property type="match status" value="1"/>
</dbReference>
<evidence type="ECO:0000313" key="1">
    <source>
        <dbReference type="EMBL" id="CAB3780277.1"/>
    </source>
</evidence>
<proteinExistence type="predicted"/>
<accession>A0A6J5FKB2</accession>
<protein>
    <submittedName>
        <fullName evidence="1">Uncharacterized protein</fullName>
    </submittedName>
</protein>
<sequence length="233" mass="26176">MLAKGQSIQSPLIVFDDAINAIDHDHRSGIRETIFESDHFAQTQLIVTCHSNEFIKDIQQHLPAQRRGDCQVYLFRNHTGNYQPRVTGNVPSKNYVMKARASKDALDHREALASCRQGLEMLSEKVWRWLASHDLGVLNLQLAGVGAEPGLRNLCEALRKRLEDAATFNHANKPVLVAAYSRILGIPAANLVWSYLNKGTHEEANRDDFDANLVETVVRTLEALDDLDLRVGR</sequence>
<organism evidence="1 2">
    <name type="scientific">Paraburkholderia fynbosensis</name>
    <dbReference type="NCBI Taxonomy" id="1200993"/>
    <lineage>
        <taxon>Bacteria</taxon>
        <taxon>Pseudomonadati</taxon>
        <taxon>Pseudomonadota</taxon>
        <taxon>Betaproteobacteria</taxon>
        <taxon>Burkholderiales</taxon>
        <taxon>Burkholderiaceae</taxon>
        <taxon>Paraburkholderia</taxon>
    </lineage>
</organism>